<dbReference type="EMBL" id="CAUOFW020005147">
    <property type="protein sequence ID" value="CAK9168731.1"/>
    <property type="molecule type" value="Genomic_DNA"/>
</dbReference>
<feature type="transmembrane region" description="Helical" evidence="1">
    <location>
        <begin position="16"/>
        <end position="37"/>
    </location>
</feature>
<evidence type="ECO:0000313" key="2">
    <source>
        <dbReference type="EMBL" id="CAK9168731.1"/>
    </source>
</evidence>
<protein>
    <submittedName>
        <fullName evidence="2">Uncharacterized protein</fullName>
    </submittedName>
</protein>
<keyword evidence="3" id="KW-1185">Reference proteome</keyword>
<keyword evidence="1" id="KW-1133">Transmembrane helix</keyword>
<comment type="caution">
    <text evidence="2">The sequence shown here is derived from an EMBL/GenBank/DDBJ whole genome shotgun (WGS) entry which is preliminary data.</text>
</comment>
<proteinExistence type="predicted"/>
<dbReference type="AlphaFoldDB" id="A0ABC8TIC2"/>
<keyword evidence="1" id="KW-0812">Transmembrane</keyword>
<evidence type="ECO:0000256" key="1">
    <source>
        <dbReference type="SAM" id="Phobius"/>
    </source>
</evidence>
<organism evidence="2 3">
    <name type="scientific">Ilex paraguariensis</name>
    <name type="common">yerba mate</name>
    <dbReference type="NCBI Taxonomy" id="185542"/>
    <lineage>
        <taxon>Eukaryota</taxon>
        <taxon>Viridiplantae</taxon>
        <taxon>Streptophyta</taxon>
        <taxon>Embryophyta</taxon>
        <taxon>Tracheophyta</taxon>
        <taxon>Spermatophyta</taxon>
        <taxon>Magnoliopsida</taxon>
        <taxon>eudicotyledons</taxon>
        <taxon>Gunneridae</taxon>
        <taxon>Pentapetalae</taxon>
        <taxon>asterids</taxon>
        <taxon>campanulids</taxon>
        <taxon>Aquifoliales</taxon>
        <taxon>Aquifoliaceae</taxon>
        <taxon>Ilex</taxon>
    </lineage>
</organism>
<accession>A0ABC8TIC2</accession>
<reference evidence="2 3" key="1">
    <citation type="submission" date="2024-02" db="EMBL/GenBank/DDBJ databases">
        <authorList>
            <person name="Vignale AGUSTIN F."/>
            <person name="Sosa J E."/>
            <person name="Modenutti C."/>
        </authorList>
    </citation>
    <scope>NUCLEOTIDE SEQUENCE [LARGE SCALE GENOMIC DNA]</scope>
</reference>
<gene>
    <name evidence="2" type="ORF">ILEXP_LOCUS38141</name>
</gene>
<sequence length="105" mass="12339">MRGEKTHRYPDSIPEASLLFLVSSSIYLFLLFLYLSFSSLPHKFTNNQLNLVTQKSSVFRNLKLRNFSWIIWCKERCPNLAFKTCLLCCISSLTCSHRYRHSCPQ</sequence>
<evidence type="ECO:0000313" key="3">
    <source>
        <dbReference type="Proteomes" id="UP001642360"/>
    </source>
</evidence>
<keyword evidence="1" id="KW-0472">Membrane</keyword>
<name>A0ABC8TIC2_9AQUA</name>
<dbReference type="Proteomes" id="UP001642360">
    <property type="component" value="Unassembled WGS sequence"/>
</dbReference>